<keyword evidence="7 11" id="KW-0238">DNA-binding</keyword>
<keyword evidence="9 11" id="KW-0675">Receptor</keyword>
<evidence type="ECO:0000256" key="6">
    <source>
        <dbReference type="ARBA" id="ARBA00023015"/>
    </source>
</evidence>
<evidence type="ECO:0000313" key="14">
    <source>
        <dbReference type="Proteomes" id="UP000095281"/>
    </source>
</evidence>
<evidence type="ECO:0000256" key="3">
    <source>
        <dbReference type="ARBA" id="ARBA00022723"/>
    </source>
</evidence>
<evidence type="ECO:0000256" key="1">
    <source>
        <dbReference type="ARBA" id="ARBA00004123"/>
    </source>
</evidence>
<sequence>MDLTTDKINSSKFPTQSLLVESTTGNETNLISNNESSENKLCLICGQMSHGFHFGILACRACAAFFRRTVVENKTYFCRQNGQCPVKKEMRNMCRACRFERCIRLGMIKEDVQMNRDPIGKRNNNSNKSSFNEEINIEINNNDNNNNKINNLIWPKQNNIISTTNFGLNKIENSTLISPLNSEHLLKNSNSPIGINSNSLTKIALPQTIWPLQNNFENKLFENNSSFTLLPCPVPSTSSNSILKRLLDGYRNFQASQKSLYTVMYPDSIFSGEQYRMVKHSEYVKMERGCISLMYSMLTDCFPQFNSLNQELKVSALRVFSNRFTHLDQCFRSISVFPEKGDTRFVLHYGQFVDSNKMEYFFGDEQDPAQTANSCVKTIQRCMQTVDRMKEMAIRDIEVAALAAIILWNELAYLDVHDSNVRETIYSELHNNLILNYGIAATGIRLGLLLDLIHDFNLIEREIRESCIINKFFNPDFAEVWEDA</sequence>
<organism evidence="14 15">
    <name type="scientific">Meloidogyne hapla</name>
    <name type="common">Root-knot nematode worm</name>
    <dbReference type="NCBI Taxonomy" id="6305"/>
    <lineage>
        <taxon>Eukaryota</taxon>
        <taxon>Metazoa</taxon>
        <taxon>Ecdysozoa</taxon>
        <taxon>Nematoda</taxon>
        <taxon>Chromadorea</taxon>
        <taxon>Rhabditida</taxon>
        <taxon>Tylenchina</taxon>
        <taxon>Tylenchomorpha</taxon>
        <taxon>Tylenchoidea</taxon>
        <taxon>Meloidogynidae</taxon>
        <taxon>Meloidogyninae</taxon>
        <taxon>Meloidogyne</taxon>
    </lineage>
</organism>
<dbReference type="OMA" id="RESCIIN"/>
<evidence type="ECO:0000256" key="2">
    <source>
        <dbReference type="ARBA" id="ARBA00005993"/>
    </source>
</evidence>
<dbReference type="SUPFAM" id="SSF57716">
    <property type="entry name" value="Glucocorticoid receptor-like (DNA-binding domain)"/>
    <property type="match status" value="1"/>
</dbReference>
<dbReference type="Gene3D" id="1.10.565.10">
    <property type="entry name" value="Retinoid X Receptor"/>
    <property type="match status" value="1"/>
</dbReference>
<dbReference type="PANTHER" id="PTHR46011:SF22">
    <property type="entry name" value="NUCLEAR HORMONE RECEPTOR FAMILY"/>
    <property type="match status" value="1"/>
</dbReference>
<dbReference type="PROSITE" id="PS00031">
    <property type="entry name" value="NUCLEAR_REC_DBD_1"/>
    <property type="match status" value="1"/>
</dbReference>
<keyword evidence="8 11" id="KW-0804">Transcription</keyword>
<evidence type="ECO:0000256" key="7">
    <source>
        <dbReference type="ARBA" id="ARBA00023125"/>
    </source>
</evidence>
<dbReference type="InterPro" id="IPR000536">
    <property type="entry name" value="Nucl_hrmn_rcpt_lig-bd"/>
</dbReference>
<evidence type="ECO:0000256" key="11">
    <source>
        <dbReference type="RuleBase" id="RU004334"/>
    </source>
</evidence>
<dbReference type="FunFam" id="3.30.50.10:FF:000030">
    <property type="entry name" value="Nuclear Hormone Receptor family"/>
    <property type="match status" value="1"/>
</dbReference>
<dbReference type="InterPro" id="IPR035500">
    <property type="entry name" value="NHR-like_dom_sf"/>
</dbReference>
<name>A0A1I8B1S5_MELHA</name>
<evidence type="ECO:0000256" key="8">
    <source>
        <dbReference type="ARBA" id="ARBA00023163"/>
    </source>
</evidence>
<dbReference type="Pfam" id="PF00104">
    <property type="entry name" value="Hormone_recep"/>
    <property type="match status" value="1"/>
</dbReference>
<keyword evidence="4 11" id="KW-0863">Zinc-finger</keyword>
<dbReference type="SMART" id="SM00399">
    <property type="entry name" value="ZnF_C4"/>
    <property type="match status" value="1"/>
</dbReference>
<keyword evidence="14" id="KW-1185">Reference proteome</keyword>
<dbReference type="CDD" id="cd06960">
    <property type="entry name" value="NR_DBD_HNF4A"/>
    <property type="match status" value="1"/>
</dbReference>
<feature type="domain" description="NR LBD" evidence="13">
    <location>
        <begin position="238"/>
        <end position="484"/>
    </location>
</feature>
<dbReference type="AlphaFoldDB" id="A0A1I8B1S5"/>
<keyword evidence="5 11" id="KW-0862">Zinc</keyword>
<evidence type="ECO:0000256" key="9">
    <source>
        <dbReference type="ARBA" id="ARBA00023170"/>
    </source>
</evidence>
<keyword evidence="3 11" id="KW-0479">Metal-binding</keyword>
<evidence type="ECO:0000256" key="5">
    <source>
        <dbReference type="ARBA" id="ARBA00022833"/>
    </source>
</evidence>
<evidence type="ECO:0000313" key="15">
    <source>
        <dbReference type="WBParaSite" id="MhA1_Contig1192.frz3.gene3"/>
    </source>
</evidence>
<protein>
    <submittedName>
        <fullName evidence="15">Nuclear receptor domain-containing protein</fullName>
    </submittedName>
</protein>
<dbReference type="PROSITE" id="PS51843">
    <property type="entry name" value="NR_LBD"/>
    <property type="match status" value="1"/>
</dbReference>
<dbReference type="WBParaSite" id="MhA1_Contig1192.frz3.gene3">
    <property type="protein sequence ID" value="MhA1_Contig1192.frz3.gene3"/>
    <property type="gene ID" value="MhA1_Contig1192.frz3.gene3"/>
</dbReference>
<proteinExistence type="inferred from homology"/>
<comment type="similarity">
    <text evidence="2 11">Belongs to the nuclear hormone receptor family.</text>
</comment>
<dbReference type="InterPro" id="IPR013088">
    <property type="entry name" value="Znf_NHR/GATA"/>
</dbReference>
<accession>A0A1I8B1S5</accession>
<feature type="domain" description="Nuclear receptor" evidence="12">
    <location>
        <begin position="39"/>
        <end position="114"/>
    </location>
</feature>
<dbReference type="PRINTS" id="PR00047">
    <property type="entry name" value="STROIDFINGER"/>
</dbReference>
<dbReference type="Gene3D" id="3.30.50.10">
    <property type="entry name" value="Erythroid Transcription Factor GATA-1, subunit A"/>
    <property type="match status" value="1"/>
</dbReference>
<dbReference type="PANTHER" id="PTHR46011">
    <property type="entry name" value="NUCLEAR HORMONE RECEPTOR FAMILY MEMBER NHR-86-RELATED"/>
    <property type="match status" value="1"/>
</dbReference>
<evidence type="ECO:0000259" key="13">
    <source>
        <dbReference type="PROSITE" id="PS51843"/>
    </source>
</evidence>
<dbReference type="Pfam" id="PF00105">
    <property type="entry name" value="zf-C4"/>
    <property type="match status" value="1"/>
</dbReference>
<dbReference type="GO" id="GO:0000978">
    <property type="term" value="F:RNA polymerase II cis-regulatory region sequence-specific DNA binding"/>
    <property type="evidence" value="ECO:0007669"/>
    <property type="project" value="InterPro"/>
</dbReference>
<dbReference type="GO" id="GO:0005634">
    <property type="term" value="C:nucleus"/>
    <property type="evidence" value="ECO:0007669"/>
    <property type="project" value="UniProtKB-SubCell"/>
</dbReference>
<comment type="subcellular location">
    <subcellularLocation>
        <location evidence="1 11">Nucleus</location>
    </subcellularLocation>
</comment>
<dbReference type="SUPFAM" id="SSF48508">
    <property type="entry name" value="Nuclear receptor ligand-binding domain"/>
    <property type="match status" value="1"/>
</dbReference>
<evidence type="ECO:0000256" key="10">
    <source>
        <dbReference type="ARBA" id="ARBA00023242"/>
    </source>
</evidence>
<dbReference type="GO" id="GO:0008270">
    <property type="term" value="F:zinc ion binding"/>
    <property type="evidence" value="ECO:0007669"/>
    <property type="project" value="UniProtKB-KW"/>
</dbReference>
<evidence type="ECO:0000259" key="12">
    <source>
        <dbReference type="PROSITE" id="PS51030"/>
    </source>
</evidence>
<dbReference type="InterPro" id="IPR049636">
    <property type="entry name" value="HNF4-like_DBD"/>
</dbReference>
<dbReference type="SMART" id="SM00430">
    <property type="entry name" value="HOLI"/>
    <property type="match status" value="1"/>
</dbReference>
<dbReference type="Proteomes" id="UP000095281">
    <property type="component" value="Unplaced"/>
</dbReference>
<keyword evidence="10 11" id="KW-0539">Nucleus</keyword>
<dbReference type="GO" id="GO:0003700">
    <property type="term" value="F:DNA-binding transcription factor activity"/>
    <property type="evidence" value="ECO:0007669"/>
    <property type="project" value="InterPro"/>
</dbReference>
<keyword evidence="6 11" id="KW-0805">Transcription regulation</keyword>
<dbReference type="PROSITE" id="PS51030">
    <property type="entry name" value="NUCLEAR_REC_DBD_2"/>
    <property type="match status" value="1"/>
</dbReference>
<dbReference type="InterPro" id="IPR001628">
    <property type="entry name" value="Znf_hrmn_rcpt"/>
</dbReference>
<reference evidence="15" key="1">
    <citation type="submission" date="2016-11" db="UniProtKB">
        <authorList>
            <consortium name="WormBaseParasite"/>
        </authorList>
    </citation>
    <scope>IDENTIFICATION</scope>
</reference>
<evidence type="ECO:0000256" key="4">
    <source>
        <dbReference type="ARBA" id="ARBA00022771"/>
    </source>
</evidence>